<keyword evidence="3" id="KW-1003">Cell membrane</keyword>
<dbReference type="InterPro" id="IPR002165">
    <property type="entry name" value="Plexin_repeat"/>
</dbReference>
<dbReference type="GO" id="GO:0050772">
    <property type="term" value="P:positive regulation of axonogenesis"/>
    <property type="evidence" value="ECO:0007669"/>
    <property type="project" value="TreeGrafter"/>
</dbReference>
<dbReference type="InterPro" id="IPR041362">
    <property type="entry name" value="TIG2_plexin"/>
</dbReference>
<feature type="region of interest" description="Disordered" evidence="14">
    <location>
        <begin position="2321"/>
        <end position="2348"/>
    </location>
</feature>
<keyword evidence="9 15" id="KW-0472">Membrane</keyword>
<evidence type="ECO:0000256" key="3">
    <source>
        <dbReference type="ARBA" id="ARBA00022475"/>
    </source>
</evidence>
<dbReference type="Pfam" id="PF18020">
    <property type="entry name" value="TIG_2"/>
    <property type="match status" value="1"/>
</dbReference>
<keyword evidence="5" id="KW-0732">Signal</keyword>
<evidence type="ECO:0000256" key="11">
    <source>
        <dbReference type="ARBA" id="ARBA00023170"/>
    </source>
</evidence>
<feature type="region of interest" description="Disordered" evidence="14">
    <location>
        <begin position="1512"/>
        <end position="1531"/>
    </location>
</feature>
<evidence type="ECO:0000256" key="15">
    <source>
        <dbReference type="SAM" id="Phobius"/>
    </source>
</evidence>
<dbReference type="GO" id="GO:0005886">
    <property type="term" value="C:plasma membrane"/>
    <property type="evidence" value="ECO:0007669"/>
    <property type="project" value="UniProtKB-SubCell"/>
</dbReference>
<feature type="compositionally biased region" description="Polar residues" evidence="14">
    <location>
        <begin position="2145"/>
        <end position="2159"/>
    </location>
</feature>
<accession>A0A6G1SL96</accession>
<dbReference type="SUPFAM" id="SSF103575">
    <property type="entry name" value="Plexin repeat"/>
    <property type="match status" value="1"/>
</dbReference>
<dbReference type="InterPro" id="IPR013548">
    <property type="entry name" value="Plexin_cytoplasmic_RasGAP_dom"/>
</dbReference>
<feature type="region of interest" description="Disordered" evidence="14">
    <location>
        <begin position="1035"/>
        <end position="1077"/>
    </location>
</feature>
<sequence>MPPESRNAVKRKSMFFLGVVNPNSNNKSSSTGDIDSCNPAANISIKSFRVMTNSSQLQLINTPSPPSTLPALTNNVNNNKKGHHHYQRKMKLCRRYHQVPTVKKTATTTRLTIQTRATTTTTKMPTTEPMSTHRLVLTSVIFLILMLAQKWHPISYHTSSLVVEASVSPSDASSLTTTTATTNNIANSSSLLISTTSNQQLKQRQKQPPQATFTTPNQAINITHVTYDPLHDTVYLGATNTIYQLNGSDLSVQYEQSTGPVYDNPSCGITECHGFEDSMKLTQDINKVLVIDYQHKKLLSCGSTKQGACRRYQLDNIAQREDLIPMPVAANDDNSTTYAFVAPARYSYDPAVAASGAVPASSLTGAGNAGAQQQQQVLYVASTYTKVGQSRELLVPAIGTRILDEGPNLLKLNENSFVDSRIDINSHLRDYFLVNYMYGFASSNHIYFVTVQKKATTRDFEELGYHTRLARICITDSSYNSYTEVDLKCVPNKRKSSSGQQHQPKHANYFTGQQQQQQQHSEQQPNDYPLLQDAVLVDGGSQLLQSLAQSDQLPSNFFSAGGSSPDDNKVLLGVFSSAKDHTQYAGDHSALCAFSLAQIEDKFNDNINSCYTGKMQSRNMEYIAGNVQECPKSGQGGNVVNFCHETLKINGTIPIVSEAAIQYYNTTLTAITATSYVNTQVKNIYSEQLSSELTNEQAKRDSTYSTTLNTAAPNKNNGPRQHTVVFAGTSHGHIKKILLNNASNGIEFEDVQLDTHPILSDLHLHSSGNQLIAATPYKVFKVPTHNCAQYASCRECSQSKNPYCGWCLLKRSCTTKSECGPISQHSSAAFDQRSNSISSGLHLETTSGGSPLGGGKQQQQQQPQPKWISADSSGKCIDLQSISPDKIPMTSTGKVDLYIDRLPRLPREHSYRCVFNRSEQTTATTTPFGLSCPLPKLMDRQRHIQIEPGRDHAIVELAVRSSETNTDFLDGKITFFDCQRHTTCKDCLTTNWGCNWCLNENVCLFNTSKCEKTTVGGQQSQQILNQRQDNSLVQLLGGGSSSQRSRQQSSSGSIVVGSSASGPQRGSTIISSGVSGSRTSNTISLVQQCPTFDVGHQQDILIADGSERELSIRVKNMPQFKGAMKCIVEIENYEISLKAQVQEDRVICANSTYSYAADVGLLNAQLKVIYSDSNIFIDRTNFTMYKCHLLGAYLNRPDCSLCQRIDTRFGCAWCSGSCQHRARCLERPDETCPPPRIDFVHPLSGPIQGGTRVTIEGSNLGQSFDEIAGRVSIGNVPCRPIEEEYRPSNRIVCLTSSPVLAGGRGGHHVIPSGADPIPGDISVGNRAGYTVASNQKFLFKSIYLRDHQPRYGPQSGGTRLALAGMNLNIGSSVQVFLDELPCLVEMSSLTSEQLFCRTTSSRQASRPIRHLKLIIDDAQIVRDDDVFYYTSDPIITKISPLRAYLSGGRPINVLGANLTVVQAPRMAIYDLITGKKVNESLCILQDDTRMQCPAPAVNLQMMDLEYAEQQTGAGLSSYEPNSQQPATASSAAWLTQTSRTNSFSQQQQQQQMFQQDESIRFKLGFIMDNVVQTSFPQLQTEIAYTSDPKLFPFASTQYRTLQEAELISAAAAAAAAASTTTEQTSTTTGHNYQVELDTFLLQPNEPTLTLHGEHLRAAVSEYEITVTVGQDQCNLTQLSQTRLVCVVPLDHMVSATDEDGHATQRGLPLVVVRIGFNLRYELGFVQYHPLLAAQIEAYMANQSLLMGGNGLTPSQRLGDTIRKPGYIPDEHKTTLNRVTSALVSMLMVVGYVLLAILIMCLVYSATFQGLRLKERAMRARAYKHQLARFESLERSLKNDCRVASLALQGDLNELVRHIELSGVPLLTMKQYIMKVFFPGINNHPLLLRSGGPSASASATMLMVEQQQHHHSIHHNQAPLLTSPSGALNPELPMENFERLLLIKPFLVSFINTLERQPSFTIRDKVNVASLLMIVLMERLDYATDIMKTLLFQLVERSVSQLNSDGSDASGRASCEAELPDEADYEDASMMSKTTRRLTRRASNLLSGLPISKRNTPTRIAASQLGKVMNGSASSLMASTSVAAQMLLARVGHKTSPLGDENTAHIYQQQQQQQQLPANNLVGGPLDCYPIGGSCPGSEYMSTTTFNNLNGPQYQRSTNGARRPASQALAGDSCRSSLSRRNRNRQSTNASASRLRCKRQAQLMLRRTDSIVEKMLTNWLALNMHDHLHGPIGQSLYLLFEALRCQLERGPIDAISGDAYYSLSEHKLLREPSIQFEVVNLYVIVETDILHSNNQQQQANLLLDSGCPQQQLTDSAHLYDHHNQQQQANRSARFNTTNNRGSQQSYSPPGNTITLALRVLDCDTISQVKGKILSALYKNLPQSCRLGPNDVELSLRRHQPLSGHQTLSTNHHQQKQQQQQYVTVALQDEDFGSINSYNNNSGSRRINTLRHYGVVDQGIMLMKRANQSATLHQTTTTIDDHYSSPYAEIQYGHCLASSQQQMTGSNRSGAGGAGQRPQPAASASHVRPWHLIRASETDRTSAQLSEHSNDSTSSPSQSHSPSMMLLGGGASASNGQHQNTSSARPNVSNTLLQQFYHPSSSSTSSTGNVMDTHSTSANSSSMMNVNNMMITNRQQKQQQPQQQHSLANGRPHLMMGVGQQEQLQQPIYCQIGSISNQSQHGGGGGNCNATSGSQYYCQINAGGQIAQQQQPNSSGNHQLGSYFGSVPSSSLNAGSNGARSEQENGVYLARMLTSKGTIQKYIDNFFETILTARASQTSSTMGHGMQLYEDMTPVVFADHGGHQIATNGRRKPSHHQFTGGQPANSGACPPAVKWIFDLLDEAALKNGISDQSVIHAWKSNAFLLRFWVNFIKNPDYFLDVDKSRTLDASLSVIAQTLMDSCAPSEEQKSHPVEEGDYNKLIFSRELPKYRDMVKHFYQDIASMRPVSDQEMIEQMSFLSMSSTNEGGKFDTSLALKELCVYAVNYGVEIMNTLNADYACQQLELSQQLEQCFRSFTIFEAYR</sequence>
<dbReference type="SMART" id="SM00429">
    <property type="entry name" value="IPT"/>
    <property type="match status" value="3"/>
</dbReference>
<dbReference type="GO" id="GO:0008360">
    <property type="term" value="P:regulation of cell shape"/>
    <property type="evidence" value="ECO:0007669"/>
    <property type="project" value="TreeGrafter"/>
</dbReference>
<dbReference type="SMART" id="SM00630">
    <property type="entry name" value="Sema"/>
    <property type="match status" value="1"/>
</dbReference>
<dbReference type="GO" id="GO:0097374">
    <property type="term" value="P:sensory neuron axon guidance"/>
    <property type="evidence" value="ECO:0007669"/>
    <property type="project" value="TreeGrafter"/>
</dbReference>
<dbReference type="GO" id="GO:0017154">
    <property type="term" value="F:semaphorin receptor activity"/>
    <property type="evidence" value="ECO:0007669"/>
    <property type="project" value="InterPro"/>
</dbReference>
<dbReference type="InterPro" id="IPR008936">
    <property type="entry name" value="Rho_GTPase_activation_prot"/>
</dbReference>
<dbReference type="Gene3D" id="3.10.20.90">
    <property type="entry name" value="Phosphatidylinositol 3-kinase Catalytic Subunit, Chain A, domain 1"/>
    <property type="match status" value="1"/>
</dbReference>
<feature type="domain" description="Sema" evidence="16">
    <location>
        <begin position="193"/>
        <end position="784"/>
    </location>
</feature>
<evidence type="ECO:0000256" key="8">
    <source>
        <dbReference type="ARBA" id="ARBA00022989"/>
    </source>
</evidence>
<feature type="region of interest" description="Disordered" evidence="14">
    <location>
        <begin position="2002"/>
        <end position="2036"/>
    </location>
</feature>
<dbReference type="InterPro" id="IPR001627">
    <property type="entry name" value="Semap_dom"/>
</dbReference>
<feature type="region of interest" description="Disordered" evidence="14">
    <location>
        <begin position="2596"/>
        <end position="2618"/>
    </location>
</feature>
<keyword evidence="11" id="KW-0675">Receptor</keyword>
<dbReference type="InterPro" id="IPR036352">
    <property type="entry name" value="Semap_dom_sf"/>
</dbReference>
<evidence type="ECO:0000256" key="12">
    <source>
        <dbReference type="ARBA" id="ARBA00023180"/>
    </source>
</evidence>
<keyword evidence="12" id="KW-0325">Glycoprotein</keyword>
<dbReference type="CDD" id="cd00603">
    <property type="entry name" value="IPT_PCSR"/>
    <property type="match status" value="1"/>
</dbReference>
<keyword evidence="6" id="KW-0677">Repeat</keyword>
<dbReference type="Gene3D" id="1.10.506.10">
    <property type="entry name" value="GTPase Activation - p120gap, domain 1"/>
    <property type="match status" value="3"/>
</dbReference>
<dbReference type="PANTHER" id="PTHR22625">
    <property type="entry name" value="PLEXIN"/>
    <property type="match status" value="1"/>
</dbReference>
<dbReference type="GO" id="GO:0030334">
    <property type="term" value="P:regulation of cell migration"/>
    <property type="evidence" value="ECO:0007669"/>
    <property type="project" value="TreeGrafter"/>
</dbReference>
<dbReference type="SUPFAM" id="SSF101912">
    <property type="entry name" value="Sema domain"/>
    <property type="match status" value="1"/>
</dbReference>
<dbReference type="Pfam" id="PF17960">
    <property type="entry name" value="TIG_plexin"/>
    <property type="match status" value="1"/>
</dbReference>
<dbReference type="Pfam" id="PF01403">
    <property type="entry name" value="Sema"/>
    <property type="match status" value="1"/>
</dbReference>
<dbReference type="InterPro" id="IPR031148">
    <property type="entry name" value="Plexin"/>
</dbReference>
<dbReference type="SUPFAM" id="SSF81296">
    <property type="entry name" value="E set domains"/>
    <property type="match status" value="3"/>
</dbReference>
<dbReference type="InterPro" id="IPR002909">
    <property type="entry name" value="IPT_dom"/>
</dbReference>
<feature type="compositionally biased region" description="Polar residues" evidence="14">
    <location>
        <begin position="2570"/>
        <end position="2583"/>
    </location>
</feature>
<keyword evidence="10" id="KW-1015">Disulfide bond</keyword>
<dbReference type="EMBL" id="GGYP01006484">
    <property type="protein sequence ID" value="MDE51255.1"/>
    <property type="molecule type" value="Transcribed_RNA"/>
</dbReference>
<evidence type="ECO:0000256" key="5">
    <source>
        <dbReference type="ARBA" id="ARBA00022729"/>
    </source>
</evidence>
<dbReference type="InterPro" id="IPR046800">
    <property type="entry name" value="Plexin_RBD"/>
</dbReference>
<evidence type="ECO:0000256" key="14">
    <source>
        <dbReference type="SAM" id="MobiDB-lite"/>
    </source>
</evidence>
<name>A0A6G1SL96_9ACAR</name>
<dbReference type="InterPro" id="IPR041019">
    <property type="entry name" value="TIG1_plexin"/>
</dbReference>
<keyword evidence="7" id="KW-0524">Neurogenesis</keyword>
<dbReference type="InterPro" id="IPR015943">
    <property type="entry name" value="WD40/YVTN_repeat-like_dom_sf"/>
</dbReference>
<dbReference type="GO" id="GO:0008045">
    <property type="term" value="P:motor neuron axon guidance"/>
    <property type="evidence" value="ECO:0007669"/>
    <property type="project" value="TreeGrafter"/>
</dbReference>
<gene>
    <name evidence="17" type="primary">plexB_0</name>
    <name evidence="17" type="ORF">g.11681</name>
</gene>
<feature type="compositionally biased region" description="Low complexity" evidence="14">
    <location>
        <begin position="2184"/>
        <end position="2193"/>
    </location>
</feature>
<evidence type="ECO:0000313" key="17">
    <source>
        <dbReference type="EMBL" id="MDE51255.1"/>
    </source>
</evidence>
<keyword evidence="8 15" id="KW-1133">Transmembrane helix</keyword>
<dbReference type="InterPro" id="IPR014756">
    <property type="entry name" value="Ig_E-set"/>
</dbReference>
<feature type="compositionally biased region" description="Acidic residues" evidence="14">
    <location>
        <begin position="2017"/>
        <end position="2026"/>
    </location>
</feature>
<dbReference type="CDD" id="cd11236">
    <property type="entry name" value="Sema_plexin_like"/>
    <property type="match status" value="1"/>
</dbReference>
<dbReference type="Pfam" id="PF20170">
    <property type="entry name" value="Plexin_RBD"/>
    <property type="match status" value="1"/>
</dbReference>
<feature type="region of interest" description="Disordered" evidence="14">
    <location>
        <begin position="839"/>
        <end position="870"/>
    </location>
</feature>
<dbReference type="InterPro" id="IPR013783">
    <property type="entry name" value="Ig-like_fold"/>
</dbReference>
<dbReference type="GO" id="GO:0007162">
    <property type="term" value="P:negative regulation of cell adhesion"/>
    <property type="evidence" value="ECO:0007669"/>
    <property type="project" value="TreeGrafter"/>
</dbReference>
<dbReference type="Pfam" id="PF01833">
    <property type="entry name" value="TIG"/>
    <property type="match status" value="2"/>
</dbReference>
<evidence type="ECO:0000256" key="2">
    <source>
        <dbReference type="ARBA" id="ARBA00010297"/>
    </source>
</evidence>
<feature type="compositionally biased region" description="Low complexity" evidence="14">
    <location>
        <begin position="2598"/>
        <end position="2618"/>
    </location>
</feature>
<dbReference type="CDD" id="cd01180">
    <property type="entry name" value="IPT_plexin_repeat1"/>
    <property type="match status" value="1"/>
</dbReference>
<dbReference type="FunFam" id="2.60.40.10:FF:000203">
    <property type="entry name" value="Plexin B2"/>
    <property type="match status" value="1"/>
</dbReference>
<feature type="region of interest" description="Disordered" evidence="14">
    <location>
        <begin position="2145"/>
        <end position="2194"/>
    </location>
</feature>
<feature type="compositionally biased region" description="Low complexity" evidence="14">
    <location>
        <begin position="857"/>
        <end position="866"/>
    </location>
</feature>
<evidence type="ECO:0000259" key="16">
    <source>
        <dbReference type="PROSITE" id="PS51004"/>
    </source>
</evidence>
<organism evidence="17">
    <name type="scientific">Aceria tosichella</name>
    <name type="common">wheat curl mite</name>
    <dbReference type="NCBI Taxonomy" id="561515"/>
    <lineage>
        <taxon>Eukaryota</taxon>
        <taxon>Metazoa</taxon>
        <taxon>Ecdysozoa</taxon>
        <taxon>Arthropoda</taxon>
        <taxon>Chelicerata</taxon>
        <taxon>Arachnida</taxon>
        <taxon>Acari</taxon>
        <taxon>Acariformes</taxon>
        <taxon>Trombidiformes</taxon>
        <taxon>Prostigmata</taxon>
        <taxon>Eupodina</taxon>
        <taxon>Eriophyoidea</taxon>
        <taxon>Eriophyidae</taxon>
        <taxon>Eriophyinae</taxon>
        <taxon>Aceriini</taxon>
        <taxon>Aceria</taxon>
    </lineage>
</organism>
<dbReference type="Gene3D" id="2.60.40.10">
    <property type="entry name" value="Immunoglobulins"/>
    <property type="match status" value="4"/>
</dbReference>
<dbReference type="Pfam" id="PF01437">
    <property type="entry name" value="PSI"/>
    <property type="match status" value="1"/>
</dbReference>
<dbReference type="PROSITE" id="PS51004">
    <property type="entry name" value="SEMA"/>
    <property type="match status" value="1"/>
</dbReference>
<evidence type="ECO:0000256" key="6">
    <source>
        <dbReference type="ARBA" id="ARBA00022737"/>
    </source>
</evidence>
<dbReference type="GO" id="GO:0002116">
    <property type="term" value="C:semaphorin receptor complex"/>
    <property type="evidence" value="ECO:0007669"/>
    <property type="project" value="TreeGrafter"/>
</dbReference>
<evidence type="ECO:0000256" key="9">
    <source>
        <dbReference type="ARBA" id="ARBA00023136"/>
    </source>
</evidence>
<evidence type="ECO:0000256" key="13">
    <source>
        <dbReference type="PROSITE-ProRule" id="PRU00352"/>
    </source>
</evidence>
<proteinExistence type="inferred from homology"/>
<feature type="compositionally biased region" description="Low complexity" evidence="14">
    <location>
        <begin position="2549"/>
        <end position="2561"/>
    </location>
</feature>
<reference evidence="17" key="1">
    <citation type="submission" date="2018-10" db="EMBL/GenBank/DDBJ databases">
        <title>Transcriptome assembly of Aceria tosichella (Wheat curl mite) Type 2.</title>
        <authorList>
            <person name="Scully E.D."/>
            <person name="Geib S.M."/>
            <person name="Palmer N.A."/>
            <person name="Gupta A.K."/>
            <person name="Sarath G."/>
            <person name="Tatineni S."/>
        </authorList>
    </citation>
    <scope>NUCLEOTIDE SEQUENCE</scope>
    <source>
        <strain evidence="17">LincolnNE</strain>
    </source>
</reference>
<feature type="transmembrane region" description="Helical" evidence="15">
    <location>
        <begin position="1781"/>
        <end position="1805"/>
    </location>
</feature>
<evidence type="ECO:0000256" key="7">
    <source>
        <dbReference type="ARBA" id="ARBA00022902"/>
    </source>
</evidence>
<evidence type="ECO:0000256" key="10">
    <source>
        <dbReference type="ARBA" id="ARBA00023157"/>
    </source>
</evidence>
<dbReference type="PANTHER" id="PTHR22625:SF44">
    <property type="entry name" value="PLEXIN-B"/>
    <property type="match status" value="1"/>
</dbReference>
<dbReference type="SUPFAM" id="SSF48350">
    <property type="entry name" value="GTPase activation domain, GAP"/>
    <property type="match status" value="1"/>
</dbReference>
<feature type="region of interest" description="Disordered" evidence="14">
    <location>
        <begin position="2497"/>
        <end position="2583"/>
    </location>
</feature>
<dbReference type="Gene3D" id="2.130.10.10">
    <property type="entry name" value="YVTN repeat-like/Quinoprotein amine dehydrogenase"/>
    <property type="match status" value="1"/>
</dbReference>
<feature type="compositionally biased region" description="Polar residues" evidence="14">
    <location>
        <begin position="2323"/>
        <end position="2348"/>
    </location>
</feature>
<evidence type="ECO:0000256" key="4">
    <source>
        <dbReference type="ARBA" id="ARBA00022692"/>
    </source>
</evidence>
<keyword evidence="4 15" id="KW-0812">Transmembrane</keyword>
<comment type="subcellular location">
    <subcellularLocation>
        <location evidence="1">Cell membrane</location>
        <topology evidence="1">Single-pass type I membrane protein</topology>
    </subcellularLocation>
</comment>
<comment type="similarity">
    <text evidence="2">Belongs to the plexin family.</text>
</comment>
<protein>
    <submittedName>
        <fullName evidence="17">Plexin-B</fullName>
    </submittedName>
</protein>
<dbReference type="InterPro" id="IPR016201">
    <property type="entry name" value="PSI"/>
</dbReference>
<evidence type="ECO:0000256" key="1">
    <source>
        <dbReference type="ARBA" id="ARBA00004251"/>
    </source>
</evidence>
<comment type="caution">
    <text evidence="13">Lacks conserved residue(s) required for the propagation of feature annotation.</text>
</comment>
<dbReference type="SMART" id="SM00423">
    <property type="entry name" value="PSI"/>
    <property type="match status" value="3"/>
</dbReference>
<dbReference type="Pfam" id="PF08337">
    <property type="entry name" value="Plexin_cytopl"/>
    <property type="match status" value="3"/>
</dbReference>